<reference evidence="5 8" key="1">
    <citation type="journal article" date="2011" name="Stand. Genomic Sci.">
        <title>Complete genome sequence of Syntrophobotulus glycolicus type strain (FlGlyR).</title>
        <authorList>
            <person name="Han C."/>
            <person name="Mwirichia R."/>
            <person name="Chertkov O."/>
            <person name="Held B."/>
            <person name="Lapidus A."/>
            <person name="Nolan M."/>
            <person name="Lucas S."/>
            <person name="Hammon N."/>
            <person name="Deshpande S."/>
            <person name="Cheng J.F."/>
            <person name="Tapia R."/>
            <person name="Goodwin L."/>
            <person name="Pitluck S."/>
            <person name="Huntemann M."/>
            <person name="Liolios K."/>
            <person name="Ivanova N."/>
            <person name="Pagani I."/>
            <person name="Mavromatis K."/>
            <person name="Ovchinikova G."/>
            <person name="Pati A."/>
            <person name="Chen A."/>
            <person name="Palaniappan K."/>
            <person name="Land M."/>
            <person name="Hauser L."/>
            <person name="Brambilla E.M."/>
            <person name="Rohde M."/>
            <person name="Spring S."/>
            <person name="Sikorski J."/>
            <person name="Goker M."/>
            <person name="Woyke T."/>
            <person name="Bristow J."/>
            <person name="Eisen J.A."/>
            <person name="Markowitz V."/>
            <person name="Hugenholtz P."/>
            <person name="Kyrpides N.C."/>
            <person name="Klenk H.P."/>
            <person name="Detter J.C."/>
        </authorList>
    </citation>
    <scope>NUCLEOTIDE SEQUENCE [LARGE SCALE GENOMIC DNA]</scope>
    <source>
        <strain evidence="5">DSM 8271</strain>
        <strain evidence="8">DSM 8271 / FlGlyR</strain>
    </source>
</reference>
<keyword evidence="2" id="KW-0472">Membrane</keyword>
<dbReference type="STRING" id="645991.Sgly_0550"/>
<protein>
    <submittedName>
        <fullName evidence="5">Phage tail tape measure protein, TP901 family</fullName>
    </submittedName>
</protein>
<dbReference type="Pfam" id="PF10145">
    <property type="entry name" value="PhageMin_Tail"/>
    <property type="match status" value="1"/>
</dbReference>
<evidence type="ECO:0000313" key="4">
    <source>
        <dbReference type="EMBL" id="ADY54915.1"/>
    </source>
</evidence>
<keyword evidence="8" id="KW-1185">Reference proteome</keyword>
<dbReference type="AlphaFoldDB" id="F0SWP6"/>
<keyword evidence="2" id="KW-0812">Transmembrane</keyword>
<feature type="transmembrane region" description="Helical" evidence="2">
    <location>
        <begin position="563"/>
        <end position="582"/>
    </location>
</feature>
<evidence type="ECO:0000313" key="6">
    <source>
        <dbReference type="EMBL" id="ADY57223.1"/>
    </source>
</evidence>
<evidence type="ECO:0000256" key="2">
    <source>
        <dbReference type="SAM" id="Phobius"/>
    </source>
</evidence>
<name>F0SWP6_SYNGF</name>
<dbReference type="OrthoDB" id="9780715at2"/>
<feature type="transmembrane region" description="Helical" evidence="2">
    <location>
        <begin position="594"/>
        <end position="617"/>
    </location>
</feature>
<dbReference type="NCBIfam" id="TIGR01760">
    <property type="entry name" value="tape_meas_TP901"/>
    <property type="match status" value="1"/>
</dbReference>
<dbReference type="EMBL" id="CP002547">
    <property type="protein sequence ID" value="ADY57395.1"/>
    <property type="molecule type" value="Genomic_DNA"/>
</dbReference>
<dbReference type="KEGG" id="sgy:Sgly_2607"/>
<dbReference type="Proteomes" id="UP000007488">
    <property type="component" value="Chromosome"/>
</dbReference>
<evidence type="ECO:0000313" key="7">
    <source>
        <dbReference type="EMBL" id="ADY57395.1"/>
    </source>
</evidence>
<dbReference type="KEGG" id="sgy:Sgly_2954"/>
<evidence type="ECO:0000313" key="8">
    <source>
        <dbReference type="Proteomes" id="UP000007488"/>
    </source>
</evidence>
<organism evidence="5 8">
    <name type="scientific">Syntrophobotulus glycolicus (strain DSM 8271 / FlGlyR)</name>
    <dbReference type="NCBI Taxonomy" id="645991"/>
    <lineage>
        <taxon>Bacteria</taxon>
        <taxon>Bacillati</taxon>
        <taxon>Bacillota</taxon>
        <taxon>Clostridia</taxon>
        <taxon>Eubacteriales</taxon>
        <taxon>Desulfitobacteriaceae</taxon>
        <taxon>Syntrophobotulus</taxon>
    </lineage>
</organism>
<evidence type="ECO:0000259" key="3">
    <source>
        <dbReference type="Pfam" id="PF10145"/>
    </source>
</evidence>
<dbReference type="EMBL" id="CP002547">
    <property type="protein sequence ID" value="ADY54915.1"/>
    <property type="molecule type" value="Genomic_DNA"/>
</dbReference>
<dbReference type="InterPro" id="IPR010090">
    <property type="entry name" value="Phage_tape_meas"/>
</dbReference>
<feature type="transmembrane region" description="Helical" evidence="2">
    <location>
        <begin position="394"/>
        <end position="423"/>
    </location>
</feature>
<dbReference type="eggNOG" id="COG5283">
    <property type="taxonomic scope" value="Bacteria"/>
</dbReference>
<feature type="transmembrane region" description="Helical" evidence="2">
    <location>
        <begin position="539"/>
        <end position="557"/>
    </location>
</feature>
<dbReference type="EMBL" id="CP002547">
    <property type="protein sequence ID" value="ADY56886.1"/>
    <property type="molecule type" value="Genomic_DNA"/>
</dbReference>
<sequence length="812" mass="86586">MSLESVFKLSLIMNMVDHLTGPMGRVQSSVGGSVSKLQSMEQTFGDMTKTGAAMAGIGAQITASALAPVEATFATKRALGELASVGVKDLGVLEDAARSFSEQWAGTSKADFITAAYDIKSGISSLTDAGVAGYTELAGITAKGTKSSIAEMTNLFATGYGIYKNFYSDLSDMEFGEVFSAGIAASVKNFKTTGSGMAQAIQTLGASATTANVPLEEQLSILGMLQATMSGAEAGTKYKAFLRSAVKGGEELGLKFTDANNQLLSMPEILGKLRGKFGETMDAAEKMQLQKAFGDTEAVALIDLMYSKTGDLQNNILGLYSSMGEGVGAAREMASAINDTEPEKYQRLQQRIQNVKESIGNSLLPTVNELLGRGEEVLTKVGSWIEKNQELVKVIMIIVLALGGFLMVAGTTIAVVGGVGLVFTKTAGLATGFYRAIRGIPDLLTTIQIKALYAGDGLKRGFSAVKTFASSAVTGIRNVAVNIASMARTAAINGVTALKNMALGLVGMAKQAITTAVTAMPELIASVWSFTAALLANPITWIIIGIVALVAAIILLWRNWDSVVSWIQGVWNGFVNGIKAGFDWIRNLFSGMPTWLQIAIAAFLPFIGIPMLIITHWDSIVAFFSNMWTRIKEGFVNGINAIKEFFMGVPAFFRESGARIIDTLVEGIKSAAMKPVEAVKGIFQKVRKLLPFSDAKEGPLAELTLSGHRTMSTLAQGIEQGADLPAQAVEKGLGKIDTTGGREPVKKVNLKEISREKETSETTTERDRRIIIEKLLLNVDFSKIKELPLLLKLLKEIEDYVNSNGLVAEGEG</sequence>
<dbReference type="EMBL" id="CP002547">
    <property type="protein sequence ID" value="ADY57223.1"/>
    <property type="molecule type" value="Genomic_DNA"/>
</dbReference>
<keyword evidence="2" id="KW-1133">Transmembrane helix</keyword>
<proteinExistence type="predicted"/>
<evidence type="ECO:0000256" key="1">
    <source>
        <dbReference type="ARBA" id="ARBA00022612"/>
    </source>
</evidence>
<dbReference type="PANTHER" id="PTHR37813">
    <property type="entry name" value="FELS-2 PROPHAGE PROTEIN"/>
    <property type="match status" value="1"/>
</dbReference>
<dbReference type="KEGG" id="sgy:Sgly_0550"/>
<accession>F0SWP6</accession>
<dbReference type="HOGENOM" id="CLU_009365_0_0_9"/>
<reference evidence="8" key="2">
    <citation type="submission" date="2011-02" db="EMBL/GenBank/DDBJ databases">
        <title>The complete genome of Syntrophobotulus glycolicus DSM 8271.</title>
        <authorList>
            <person name="Lucas S."/>
            <person name="Copeland A."/>
            <person name="Lapidus A."/>
            <person name="Bruce D."/>
            <person name="Goodwin L."/>
            <person name="Pitluck S."/>
            <person name="Kyrpides N."/>
            <person name="Mavromatis K."/>
            <person name="Pagani I."/>
            <person name="Ivanova N."/>
            <person name="Mikhailova N."/>
            <person name="Chertkov O."/>
            <person name="Held B."/>
            <person name="Detter J.C."/>
            <person name="Tapia R."/>
            <person name="Han C."/>
            <person name="Land M."/>
            <person name="Hauser L."/>
            <person name="Markowitz V."/>
            <person name="Cheng J.-F."/>
            <person name="Hugenholtz P."/>
            <person name="Woyke T."/>
            <person name="Wu D."/>
            <person name="Spring S."/>
            <person name="Schroeder M."/>
            <person name="Brambilla E."/>
            <person name="Klenk H.-P."/>
            <person name="Eisen J.A."/>
        </authorList>
    </citation>
    <scope>NUCLEOTIDE SEQUENCE [LARGE SCALE GENOMIC DNA]</scope>
    <source>
        <strain evidence="8">DSM 8271 / FlGlyR</strain>
    </source>
</reference>
<dbReference type="PANTHER" id="PTHR37813:SF1">
    <property type="entry name" value="FELS-2 PROPHAGE PROTEIN"/>
    <property type="match status" value="1"/>
</dbReference>
<feature type="domain" description="Phage tail tape measure protein" evidence="3">
    <location>
        <begin position="94"/>
        <end position="294"/>
    </location>
</feature>
<evidence type="ECO:0000313" key="5">
    <source>
        <dbReference type="EMBL" id="ADY56886.1"/>
    </source>
</evidence>
<dbReference type="KEGG" id="sgy:Sgly_3129"/>
<keyword evidence="1" id="KW-1188">Viral release from host cell</keyword>
<gene>
    <name evidence="4" type="ordered locus">Sgly_0550</name>
    <name evidence="5" type="ordered locus">Sgly_2607</name>
    <name evidence="6" type="ordered locus">Sgly_2954</name>
    <name evidence="7" type="ordered locus">Sgly_3129</name>
</gene>